<organism evidence="1 2">
    <name type="scientific">Candidatus Merdivivens pullicola</name>
    <dbReference type="NCBI Taxonomy" id="2840872"/>
    <lineage>
        <taxon>Bacteria</taxon>
        <taxon>Pseudomonadati</taxon>
        <taxon>Bacteroidota</taxon>
        <taxon>Bacteroidia</taxon>
        <taxon>Bacteroidales</taxon>
        <taxon>Muribaculaceae</taxon>
        <taxon>Muribaculaceae incertae sedis</taxon>
        <taxon>Candidatus Merdivivens</taxon>
    </lineage>
</organism>
<gene>
    <name evidence="1" type="ORF">IAB81_01480</name>
</gene>
<evidence type="ECO:0000313" key="2">
    <source>
        <dbReference type="Proteomes" id="UP000823604"/>
    </source>
</evidence>
<protein>
    <submittedName>
        <fullName evidence="1">Uncharacterized protein</fullName>
    </submittedName>
</protein>
<comment type="caution">
    <text evidence="1">The sequence shown here is derived from an EMBL/GenBank/DDBJ whole genome shotgun (WGS) entry which is preliminary data.</text>
</comment>
<name>A0A9D9II85_9BACT</name>
<reference evidence="1" key="1">
    <citation type="submission" date="2020-10" db="EMBL/GenBank/DDBJ databases">
        <authorList>
            <person name="Gilroy R."/>
        </authorList>
    </citation>
    <scope>NUCLEOTIDE SEQUENCE</scope>
    <source>
        <strain evidence="1">B1-8020</strain>
    </source>
</reference>
<evidence type="ECO:0000313" key="1">
    <source>
        <dbReference type="EMBL" id="MBO8472288.1"/>
    </source>
</evidence>
<reference evidence="1" key="2">
    <citation type="journal article" date="2021" name="PeerJ">
        <title>Extensive microbial diversity within the chicken gut microbiome revealed by metagenomics and culture.</title>
        <authorList>
            <person name="Gilroy R."/>
            <person name="Ravi A."/>
            <person name="Getino M."/>
            <person name="Pursley I."/>
            <person name="Horton D.L."/>
            <person name="Alikhan N.F."/>
            <person name="Baker D."/>
            <person name="Gharbi K."/>
            <person name="Hall N."/>
            <person name="Watson M."/>
            <person name="Adriaenssens E.M."/>
            <person name="Foster-Nyarko E."/>
            <person name="Jarju S."/>
            <person name="Secka A."/>
            <person name="Antonio M."/>
            <person name="Oren A."/>
            <person name="Chaudhuri R.R."/>
            <person name="La Ragione R."/>
            <person name="Hildebrand F."/>
            <person name="Pallen M.J."/>
        </authorList>
    </citation>
    <scope>NUCLEOTIDE SEQUENCE</scope>
    <source>
        <strain evidence="1">B1-8020</strain>
    </source>
</reference>
<proteinExistence type="predicted"/>
<dbReference type="Proteomes" id="UP000823604">
    <property type="component" value="Unassembled WGS sequence"/>
</dbReference>
<sequence>MTKIFIEAKSNKTSEYHFLQAIISKFFPAIEVEFIFMDGIGNLYNETNLNQIKLAQETDEQVIVFADADTVAKGYGYVKRKKEIDNGIATNAVAFPYFIYPNNQDDGDVEVLMEAAALYAPNKVFFDCYTDYETCLKGVKDGNGESIYNVPSLKGKVYAYAAAQTIYDTQQRQRIPLIKKMGCGDWFFNDKSYWNLDVDALQPLKEFLAINLK</sequence>
<dbReference type="AlphaFoldDB" id="A0A9D9II85"/>
<accession>A0A9D9II85</accession>
<dbReference type="EMBL" id="JADIMA010000016">
    <property type="protein sequence ID" value="MBO8472288.1"/>
    <property type="molecule type" value="Genomic_DNA"/>
</dbReference>